<dbReference type="InterPro" id="IPR029058">
    <property type="entry name" value="AB_hydrolase_fold"/>
</dbReference>
<dbReference type="SUPFAM" id="SSF53474">
    <property type="entry name" value="alpha/beta-Hydrolases"/>
    <property type="match status" value="1"/>
</dbReference>
<name>A0ABX2FGR2_9PSEU</name>
<accession>A0ABX2FGR2</accession>
<evidence type="ECO:0000313" key="3">
    <source>
        <dbReference type="Proteomes" id="UP000763557"/>
    </source>
</evidence>
<evidence type="ECO:0000313" key="2">
    <source>
        <dbReference type="EMBL" id="NRN70584.1"/>
    </source>
</evidence>
<dbReference type="InterPro" id="IPR036102">
    <property type="entry name" value="OsmC/Ohrsf"/>
</dbReference>
<feature type="domain" description="AB hydrolase-1" evidence="1">
    <location>
        <begin position="32"/>
        <end position="239"/>
    </location>
</feature>
<dbReference type="PANTHER" id="PTHR39624:SF2">
    <property type="entry name" value="OSMC-LIKE PROTEIN"/>
    <property type="match status" value="1"/>
</dbReference>
<dbReference type="InterPro" id="IPR015946">
    <property type="entry name" value="KH_dom-like_a/b"/>
</dbReference>
<dbReference type="InterPro" id="IPR003718">
    <property type="entry name" value="OsmC/Ohr_fam"/>
</dbReference>
<protein>
    <submittedName>
        <fullName evidence="2">Osmotically inducible protein C</fullName>
    </submittedName>
</protein>
<comment type="caution">
    <text evidence="2">The sequence shown here is derived from an EMBL/GenBank/DDBJ whole genome shotgun (WGS) entry which is preliminary data.</text>
</comment>
<dbReference type="Pfam" id="PF02566">
    <property type="entry name" value="OsmC"/>
    <property type="match status" value="1"/>
</dbReference>
<evidence type="ECO:0000259" key="1">
    <source>
        <dbReference type="Pfam" id="PF12697"/>
    </source>
</evidence>
<dbReference type="Gene3D" id="3.40.50.1820">
    <property type="entry name" value="alpha/beta hydrolase"/>
    <property type="match status" value="1"/>
</dbReference>
<dbReference type="Proteomes" id="UP000763557">
    <property type="component" value="Unassembled WGS sequence"/>
</dbReference>
<dbReference type="SUPFAM" id="SSF82784">
    <property type="entry name" value="OsmC-like"/>
    <property type="match status" value="1"/>
</dbReference>
<sequence>MRSKKVEFTGSHGETLAARLELPEGDIRTYALFAHCFTCGKDVVAATRISRALTEYGIAVLRFDFTGLGGSGGDFGNTTFTSNVQDLVLAADHLRTGSGAPTVLIGHSLGGAAVLAAARLVPEVRAVATIGAPADPAHVRHLLGESPAEIERTGQADVVLAGRTFCIRKQFLDDIAEQPQAERISELDAALLVMHSPTDEYVDITNARRIFEAARHPKSFVALDGANHLLTRREDADYVAHMLGAWVTRYAVKTDEPTEGTVVVSENGDGPLEQRVTVGEHVFVADEPVPVGNDSGPTPYDLLLAALGACTSMTIRMYAERKQLPLKHVSVHLHHSRIHAEDCAGCETRTGMLDRIDRTIHLVGDLTGRQRQRLLEIADKCPVHRTLHSEIDIRTTD</sequence>
<reference evidence="2 3" key="1">
    <citation type="submission" date="2020-01" db="EMBL/GenBank/DDBJ databases">
        <title>Kibdelosporangium persica a novel Actinomycetes from a hot desert in Iran.</title>
        <authorList>
            <person name="Safaei N."/>
            <person name="Zaburannyi N."/>
            <person name="Mueller R."/>
            <person name="Wink J."/>
        </authorList>
    </citation>
    <scope>NUCLEOTIDE SEQUENCE [LARGE SCALE GENOMIC DNA]</scope>
    <source>
        <strain evidence="2 3">4NS15</strain>
    </source>
</reference>
<dbReference type="InterPro" id="IPR000073">
    <property type="entry name" value="AB_hydrolase_1"/>
</dbReference>
<proteinExistence type="predicted"/>
<dbReference type="Gene3D" id="3.30.300.20">
    <property type="match status" value="1"/>
</dbReference>
<gene>
    <name evidence="2" type="ORF">GC106_78550</name>
</gene>
<dbReference type="Pfam" id="PF12697">
    <property type="entry name" value="Abhydrolase_6"/>
    <property type="match status" value="1"/>
</dbReference>
<organism evidence="2 3">
    <name type="scientific">Kibdelosporangium persicum</name>
    <dbReference type="NCBI Taxonomy" id="2698649"/>
    <lineage>
        <taxon>Bacteria</taxon>
        <taxon>Bacillati</taxon>
        <taxon>Actinomycetota</taxon>
        <taxon>Actinomycetes</taxon>
        <taxon>Pseudonocardiales</taxon>
        <taxon>Pseudonocardiaceae</taxon>
        <taxon>Kibdelosporangium</taxon>
    </lineage>
</organism>
<keyword evidence="3" id="KW-1185">Reference proteome</keyword>
<dbReference type="PANTHER" id="PTHR39624">
    <property type="entry name" value="PROTEIN INVOLVED IN RIMO-MEDIATED BETA-METHYLTHIOLATION OF RIBOSOMAL PROTEIN S12 YCAO"/>
    <property type="match status" value="1"/>
</dbReference>
<dbReference type="EMBL" id="JAAATY010000041">
    <property type="protein sequence ID" value="NRN70584.1"/>
    <property type="molecule type" value="Genomic_DNA"/>
</dbReference>
<dbReference type="RefSeq" id="WP_173141716.1">
    <property type="nucleotide sequence ID" value="NZ_CBCSGW010000030.1"/>
</dbReference>